<keyword evidence="1" id="KW-0479">Metal-binding</keyword>
<dbReference type="PROSITE" id="PS51747">
    <property type="entry name" value="CYT_DCMP_DEAMINASES_2"/>
    <property type="match status" value="1"/>
</dbReference>
<gene>
    <name evidence="4" type="ORF">ACFQ4B_06955</name>
</gene>
<name>A0ABW3UJY5_9BACL</name>
<dbReference type="InterPro" id="IPR016192">
    <property type="entry name" value="APOBEC/CMP_deaminase_Zn-bd"/>
</dbReference>
<reference evidence="5" key="1">
    <citation type="journal article" date="2019" name="Int. J. Syst. Evol. Microbiol.">
        <title>The Global Catalogue of Microorganisms (GCM) 10K type strain sequencing project: providing services to taxonomists for standard genome sequencing and annotation.</title>
        <authorList>
            <consortium name="The Broad Institute Genomics Platform"/>
            <consortium name="The Broad Institute Genome Sequencing Center for Infectious Disease"/>
            <person name="Wu L."/>
            <person name="Ma J."/>
        </authorList>
    </citation>
    <scope>NUCLEOTIDE SEQUENCE [LARGE SCALE GENOMIC DNA]</scope>
    <source>
        <strain evidence="5">CCUG 53270</strain>
    </source>
</reference>
<accession>A0ABW3UJY5</accession>
<dbReference type="Proteomes" id="UP001597180">
    <property type="component" value="Unassembled WGS sequence"/>
</dbReference>
<evidence type="ECO:0000256" key="2">
    <source>
        <dbReference type="ARBA" id="ARBA00022833"/>
    </source>
</evidence>
<protein>
    <submittedName>
        <fullName evidence="4">Nucleoside deaminase</fullName>
        <ecNumber evidence="4">3.5.4.33</ecNumber>
    </submittedName>
</protein>
<evidence type="ECO:0000256" key="1">
    <source>
        <dbReference type="ARBA" id="ARBA00022723"/>
    </source>
</evidence>
<evidence type="ECO:0000313" key="5">
    <source>
        <dbReference type="Proteomes" id="UP001597180"/>
    </source>
</evidence>
<proteinExistence type="predicted"/>
<dbReference type="GO" id="GO:0052717">
    <property type="term" value="F:tRNA-specific adenosine-34 deaminase activity"/>
    <property type="evidence" value="ECO:0007669"/>
    <property type="project" value="UniProtKB-EC"/>
</dbReference>
<dbReference type="RefSeq" id="WP_345594522.1">
    <property type="nucleotide sequence ID" value="NZ_BAABJG010000055.1"/>
</dbReference>
<dbReference type="Pfam" id="PF00383">
    <property type="entry name" value="dCMP_cyt_deam_1"/>
    <property type="match status" value="1"/>
</dbReference>
<dbReference type="CDD" id="cd01285">
    <property type="entry name" value="nucleoside_deaminase"/>
    <property type="match status" value="1"/>
</dbReference>
<dbReference type="PANTHER" id="PTHR11079:SF161">
    <property type="entry name" value="CMP_DCMP-TYPE DEAMINASE DOMAIN-CONTAINING PROTEIN"/>
    <property type="match status" value="1"/>
</dbReference>
<dbReference type="PANTHER" id="PTHR11079">
    <property type="entry name" value="CYTOSINE DEAMINASE FAMILY MEMBER"/>
    <property type="match status" value="1"/>
</dbReference>
<evidence type="ECO:0000259" key="3">
    <source>
        <dbReference type="PROSITE" id="PS51747"/>
    </source>
</evidence>
<dbReference type="InterPro" id="IPR002125">
    <property type="entry name" value="CMP_dCMP_dom"/>
</dbReference>
<evidence type="ECO:0000313" key="4">
    <source>
        <dbReference type="EMBL" id="MFD1219850.1"/>
    </source>
</evidence>
<dbReference type="Gene3D" id="3.40.140.10">
    <property type="entry name" value="Cytidine Deaminase, domain 2"/>
    <property type="match status" value="1"/>
</dbReference>
<sequence length="151" mass="16718">MESYMNKAIELAYRNTLHQGGKPFGAVIVKNGEIIATGVNEVLSTNDPTAHAEMQAIRLASRVLNSPQLTDCEIYASGQPCPMCLAAIYWSGAKAVYYAYTEEDAAAIGFSTRDVYQQLSLPLEQQTLPITRIAPMTERNPMQLYKQKNNL</sequence>
<keyword evidence="5" id="KW-1185">Reference proteome</keyword>
<keyword evidence="4" id="KW-0378">Hydrolase</keyword>
<keyword evidence="2" id="KW-0862">Zinc</keyword>
<dbReference type="SUPFAM" id="SSF53927">
    <property type="entry name" value="Cytidine deaminase-like"/>
    <property type="match status" value="1"/>
</dbReference>
<feature type="domain" description="CMP/dCMP-type deaminase" evidence="3">
    <location>
        <begin position="1"/>
        <end position="123"/>
    </location>
</feature>
<comment type="caution">
    <text evidence="4">The sequence shown here is derived from an EMBL/GenBank/DDBJ whole genome shotgun (WGS) entry which is preliminary data.</text>
</comment>
<dbReference type="PROSITE" id="PS00903">
    <property type="entry name" value="CYT_DCMP_DEAMINASES_1"/>
    <property type="match status" value="1"/>
</dbReference>
<dbReference type="EC" id="3.5.4.33" evidence="4"/>
<dbReference type="InterPro" id="IPR016193">
    <property type="entry name" value="Cytidine_deaminase-like"/>
</dbReference>
<organism evidence="4 5">
    <name type="scientific">Paenibacillus vulneris</name>
    <dbReference type="NCBI Taxonomy" id="1133364"/>
    <lineage>
        <taxon>Bacteria</taxon>
        <taxon>Bacillati</taxon>
        <taxon>Bacillota</taxon>
        <taxon>Bacilli</taxon>
        <taxon>Bacillales</taxon>
        <taxon>Paenibacillaceae</taxon>
        <taxon>Paenibacillus</taxon>
    </lineage>
</organism>
<dbReference type="EMBL" id="JBHTLU010000012">
    <property type="protein sequence ID" value="MFD1219850.1"/>
    <property type="molecule type" value="Genomic_DNA"/>
</dbReference>